<dbReference type="InParanoid" id="A0A2U3N2B3"/>
<keyword evidence="1" id="KW-0812">Transmembrane</keyword>
<protein>
    <submittedName>
        <fullName evidence="3">HupE / UreJ protein</fullName>
    </submittedName>
</protein>
<evidence type="ECO:0000313" key="4">
    <source>
        <dbReference type="Proteomes" id="UP000245974"/>
    </source>
</evidence>
<keyword evidence="2" id="KW-0732">Signal</keyword>
<reference evidence="4" key="1">
    <citation type="submission" date="2018-03" db="EMBL/GenBank/DDBJ databases">
        <authorList>
            <person name="Blom J."/>
        </authorList>
    </citation>
    <scope>NUCLEOTIDE SEQUENCE [LARGE SCALE GENOMIC DNA]</scope>
    <source>
        <strain evidence="4">KPC-SM-21</strain>
    </source>
</reference>
<evidence type="ECO:0000313" key="3">
    <source>
        <dbReference type="EMBL" id="SPL71802.1"/>
    </source>
</evidence>
<feature type="transmembrane region" description="Helical" evidence="1">
    <location>
        <begin position="38"/>
        <end position="59"/>
    </location>
</feature>
<evidence type="ECO:0000256" key="2">
    <source>
        <dbReference type="SAM" id="SignalP"/>
    </source>
</evidence>
<feature type="transmembrane region" description="Helical" evidence="1">
    <location>
        <begin position="66"/>
        <end position="86"/>
    </location>
</feature>
<feature type="transmembrane region" description="Helical" evidence="1">
    <location>
        <begin position="92"/>
        <end position="109"/>
    </location>
</feature>
<keyword evidence="4" id="KW-1185">Reference proteome</keyword>
<dbReference type="Proteomes" id="UP000245974">
    <property type="component" value="Unassembled WGS sequence"/>
</dbReference>
<feature type="signal peptide" evidence="2">
    <location>
        <begin position="1"/>
        <end position="22"/>
    </location>
</feature>
<gene>
    <name evidence="3" type="ORF">KPC_2980</name>
</gene>
<keyword evidence="1" id="KW-1133">Transmembrane helix</keyword>
<dbReference type="OrthoDB" id="9808192at2"/>
<dbReference type="AlphaFoldDB" id="A0A2U3N2B3"/>
<feature type="transmembrane region" description="Helical" evidence="1">
    <location>
        <begin position="139"/>
        <end position="160"/>
    </location>
</feature>
<feature type="transmembrane region" description="Helical" evidence="1">
    <location>
        <begin position="172"/>
        <end position="189"/>
    </location>
</feature>
<keyword evidence="1" id="KW-0472">Membrane</keyword>
<organism evidence="3 4">
    <name type="scientific">Acinetobacter stercoris</name>
    <dbReference type="NCBI Taxonomy" id="2126983"/>
    <lineage>
        <taxon>Bacteria</taxon>
        <taxon>Pseudomonadati</taxon>
        <taxon>Pseudomonadota</taxon>
        <taxon>Gammaproteobacteria</taxon>
        <taxon>Moraxellales</taxon>
        <taxon>Moraxellaceae</taxon>
        <taxon>Acinetobacter</taxon>
    </lineage>
</organism>
<evidence type="ECO:0000256" key="1">
    <source>
        <dbReference type="SAM" id="Phobius"/>
    </source>
</evidence>
<dbReference type="Pfam" id="PF04955">
    <property type="entry name" value="HupE_UreJ"/>
    <property type="match status" value="1"/>
</dbReference>
<name>A0A2U3N2B3_9GAMM</name>
<dbReference type="PIRSF" id="PIRSF016919">
    <property type="entry name" value="HupE_UreJ"/>
    <property type="match status" value="1"/>
</dbReference>
<feature type="transmembrane region" description="Helical" evidence="1">
    <location>
        <begin position="114"/>
        <end position="133"/>
    </location>
</feature>
<sequence length="190" mass="20102">MQKIIQTIIFACLAFMPAWVFAHPGHDHSHVGFEAGFLHPFTGLDHMMMALALGVLFYSAVKQWKLVGVLVMSIALVSGFAIGVEHLIPENFAEYGIGLSLLAVAVALWSKSKVILPVATALLVTFHGVAHGAELGQSGHLIGLVAGMVTAMVMIYIVGLGFGKFIVDHIPYGKKIVGALAAFIALVGLA</sequence>
<feature type="chain" id="PRO_5015513935" evidence="2">
    <location>
        <begin position="23"/>
        <end position="190"/>
    </location>
</feature>
<dbReference type="RefSeq" id="WP_121975219.1">
    <property type="nucleotide sequence ID" value="NZ_OOGT01000175.1"/>
</dbReference>
<proteinExistence type="predicted"/>
<dbReference type="EMBL" id="OOGT01000175">
    <property type="protein sequence ID" value="SPL71802.1"/>
    <property type="molecule type" value="Genomic_DNA"/>
</dbReference>
<accession>A0A2U3N2B3</accession>
<dbReference type="InterPro" id="IPR007038">
    <property type="entry name" value="HupE_UreJ"/>
</dbReference>